<organism evidence="1 3">
    <name type="scientific">Ferranicluibacter rubi</name>
    <dbReference type="NCBI Taxonomy" id="2715133"/>
    <lineage>
        <taxon>Bacteria</taxon>
        <taxon>Pseudomonadati</taxon>
        <taxon>Pseudomonadota</taxon>
        <taxon>Alphaproteobacteria</taxon>
        <taxon>Hyphomicrobiales</taxon>
        <taxon>Rhizobiaceae</taxon>
        <taxon>Ferranicluibacter</taxon>
    </lineage>
</organism>
<dbReference type="EMBL" id="JAANCM010000004">
    <property type="protein sequence ID" value="NHT75908.1"/>
    <property type="molecule type" value="Genomic_DNA"/>
</dbReference>
<dbReference type="EMBL" id="JAANCM010000004">
    <property type="protein sequence ID" value="NHT75968.1"/>
    <property type="molecule type" value="Genomic_DNA"/>
</dbReference>
<evidence type="ECO:0000313" key="3">
    <source>
        <dbReference type="Proteomes" id="UP001155840"/>
    </source>
</evidence>
<proteinExistence type="predicted"/>
<name>A0AA43ZFB9_9HYPH</name>
<sequence length="89" mass="9729">MMADIGNVGDQIHGLPYAQDETDIHDDMAAFDSFPREIRQALSSAPLDICAEPVAWHFQSGMSPALILREIEALNAEVLKAAYSEKGIN</sequence>
<dbReference type="Proteomes" id="UP001155840">
    <property type="component" value="Unassembled WGS sequence"/>
</dbReference>
<accession>A0AA43ZFB9</accession>
<dbReference type="AlphaFoldDB" id="A0AA43ZFB9"/>
<evidence type="ECO:0000313" key="1">
    <source>
        <dbReference type="EMBL" id="NHT75908.1"/>
    </source>
</evidence>
<reference evidence="1" key="1">
    <citation type="submission" date="2020-03" db="EMBL/GenBank/DDBJ databases">
        <title>Ferranicluibacter endophyticum gen. nov., sp. nov., a new genus isolated from Rubus ulmifolius Schott. stem.</title>
        <authorList>
            <person name="Roca-Couso R."/>
            <person name="Flores-Felix J.D."/>
            <person name="Igual J.M."/>
            <person name="Rivas R."/>
        </authorList>
    </citation>
    <scope>NUCLEOTIDE SEQUENCE</scope>
    <source>
        <strain evidence="1">CRRU44</strain>
    </source>
</reference>
<dbReference type="RefSeq" id="WP_167128255.1">
    <property type="nucleotide sequence ID" value="NZ_JAANCM010000004.1"/>
</dbReference>
<gene>
    <name evidence="1" type="ORF">G8E10_09135</name>
    <name evidence="2" type="ORF">G8E10_09470</name>
</gene>
<keyword evidence="3" id="KW-1185">Reference proteome</keyword>
<comment type="caution">
    <text evidence="1">The sequence shown here is derived from an EMBL/GenBank/DDBJ whole genome shotgun (WGS) entry which is preliminary data.</text>
</comment>
<protein>
    <submittedName>
        <fullName evidence="1">Uncharacterized protein</fullName>
    </submittedName>
</protein>
<evidence type="ECO:0000313" key="2">
    <source>
        <dbReference type="EMBL" id="NHT75968.1"/>
    </source>
</evidence>